<protein>
    <recommendedName>
        <fullName evidence="5">Translation initiation factor 2</fullName>
    </recommendedName>
</protein>
<name>A0ABY2X274_9RHOB</name>
<keyword evidence="2" id="KW-0472">Membrane</keyword>
<organism evidence="3 4">
    <name type="scientific">Ruegeria sediminis</name>
    <dbReference type="NCBI Taxonomy" id="2583820"/>
    <lineage>
        <taxon>Bacteria</taxon>
        <taxon>Pseudomonadati</taxon>
        <taxon>Pseudomonadota</taxon>
        <taxon>Alphaproteobacteria</taxon>
        <taxon>Rhodobacterales</taxon>
        <taxon>Roseobacteraceae</taxon>
        <taxon>Ruegeria</taxon>
    </lineage>
</organism>
<feature type="transmembrane region" description="Helical" evidence="2">
    <location>
        <begin position="304"/>
        <end position="325"/>
    </location>
</feature>
<feature type="region of interest" description="Disordered" evidence="1">
    <location>
        <begin position="177"/>
        <end position="269"/>
    </location>
</feature>
<dbReference type="Proteomes" id="UP001193035">
    <property type="component" value="Unassembled WGS sequence"/>
</dbReference>
<reference evidence="3 4" key="1">
    <citation type="submission" date="2019-05" db="EMBL/GenBank/DDBJ databases">
        <title>Ruegeria sp. nov., isolated from tidal flat.</title>
        <authorList>
            <person name="Kim W."/>
        </authorList>
    </citation>
    <scope>NUCLEOTIDE SEQUENCE [LARGE SCALE GENOMIC DNA]</scope>
    <source>
        <strain evidence="3 4">CAU 1488</strain>
    </source>
</reference>
<feature type="compositionally biased region" description="Acidic residues" evidence="1">
    <location>
        <begin position="626"/>
        <end position="635"/>
    </location>
</feature>
<gene>
    <name evidence="3" type="ORF">FGK63_07665</name>
</gene>
<feature type="region of interest" description="Disordered" evidence="1">
    <location>
        <begin position="399"/>
        <end position="419"/>
    </location>
</feature>
<keyword evidence="2" id="KW-0812">Transmembrane</keyword>
<sequence>MKPAFALSLSIDGIALLHRTDGGWLLVGTVPVDAPGLKEAMRDLRDRAAALDDDTRCKIIIPNDQVRYLAVETGDLPEDERLDAVRAKLAEAIPYSLSEIVLDTVQDGPITHAAAVAKLTLDEANGFAVEQGFQPVSYVAKPSPEDYPGEPFFGLSPLGKQLTGSDAVEPDGIAVEVIGEVEPAESTKENTGEARSDKSAEDDTVEAGLAESDKTATAEEPAATDAAIAPVQETETEPESQAATADPAEPDKPTPDAPTIHPIAEPASPKAFAAQRLPGSEDMDEAQRMTIFGARNQTPAKRRLLVPALAAGAVVVTAVIGWALLFPGDEPFAPADEETRIIADATPSPGGDKAKVFADDDEVPADALPPAAKQPPQENTDPDTDLTATDTAVLDALSIEPQTIERVGEEDPEGEQDVYSSEELLAEAPQAPEAPGSDPAIDLYVSSIDHADLSQDAVALPKAQEFGTDAPLEQVSLPVSAGTRFELDDRGLVAPSEQGTLNPDGVMVYLGRPDSVPPAVPERAEPAPEIDEAQQRLAGLRPRLRPETLVEQNERLNLGGRSREELAGVRPKIRPESLQVEPEVDETPTALAVVRAPVPKPRPANIAVQVARAPAAKSAAAAPQSDELEEGDEAEPVAAQKVTPKLPSSASVARQATVDNAINLKRINLIGVYGTPANRRALVRLPNGRYKKVAVGDRIDGGKIIAISDSELRYQKSGRNMTLSMPKG</sequence>
<evidence type="ECO:0000256" key="2">
    <source>
        <dbReference type="SAM" id="Phobius"/>
    </source>
</evidence>
<comment type="caution">
    <text evidence="3">The sequence shown here is derived from an EMBL/GenBank/DDBJ whole genome shotgun (WGS) entry which is preliminary data.</text>
</comment>
<keyword evidence="4" id="KW-1185">Reference proteome</keyword>
<proteinExistence type="predicted"/>
<dbReference type="RefSeq" id="WP_138841017.1">
    <property type="nucleotide sequence ID" value="NZ_VCPD01000002.1"/>
</dbReference>
<feature type="compositionally biased region" description="Low complexity" evidence="1">
    <location>
        <begin position="218"/>
        <end position="230"/>
    </location>
</feature>
<feature type="region of interest" description="Disordered" evidence="1">
    <location>
        <begin position="617"/>
        <end position="651"/>
    </location>
</feature>
<evidence type="ECO:0000256" key="1">
    <source>
        <dbReference type="SAM" id="MobiDB-lite"/>
    </source>
</evidence>
<feature type="region of interest" description="Disordered" evidence="1">
    <location>
        <begin position="364"/>
        <end position="386"/>
    </location>
</feature>
<feature type="compositionally biased region" description="Basic and acidic residues" evidence="1">
    <location>
        <begin position="185"/>
        <end position="201"/>
    </location>
</feature>
<evidence type="ECO:0008006" key="5">
    <source>
        <dbReference type="Google" id="ProtNLM"/>
    </source>
</evidence>
<keyword evidence="2" id="KW-1133">Transmembrane helix</keyword>
<evidence type="ECO:0000313" key="4">
    <source>
        <dbReference type="Proteomes" id="UP001193035"/>
    </source>
</evidence>
<accession>A0ABY2X274</accession>
<dbReference type="EMBL" id="VCPD01000002">
    <property type="protein sequence ID" value="TMV08988.1"/>
    <property type="molecule type" value="Genomic_DNA"/>
</dbReference>
<evidence type="ECO:0000313" key="3">
    <source>
        <dbReference type="EMBL" id="TMV08988.1"/>
    </source>
</evidence>